<evidence type="ECO:0000313" key="5">
    <source>
        <dbReference type="Proteomes" id="UP000749559"/>
    </source>
</evidence>
<dbReference type="Gene3D" id="1.10.238.10">
    <property type="entry name" value="EF-hand"/>
    <property type="match status" value="2"/>
</dbReference>
<keyword evidence="2" id="KW-0677">Repeat</keyword>
<gene>
    <name evidence="4" type="ORF">OFUS_LOCUS20045</name>
</gene>
<organism evidence="4 5">
    <name type="scientific">Owenia fusiformis</name>
    <name type="common">Polychaete worm</name>
    <dbReference type="NCBI Taxonomy" id="6347"/>
    <lineage>
        <taxon>Eukaryota</taxon>
        <taxon>Metazoa</taxon>
        <taxon>Spiralia</taxon>
        <taxon>Lophotrochozoa</taxon>
        <taxon>Annelida</taxon>
        <taxon>Polychaeta</taxon>
        <taxon>Sedentaria</taxon>
        <taxon>Canalipalpata</taxon>
        <taxon>Sabellida</taxon>
        <taxon>Oweniida</taxon>
        <taxon>Oweniidae</taxon>
        <taxon>Owenia</taxon>
    </lineage>
</organism>
<dbReference type="SUPFAM" id="SSF47473">
    <property type="entry name" value="EF-hand"/>
    <property type="match status" value="1"/>
</dbReference>
<keyword evidence="1" id="KW-0479">Metal-binding</keyword>
<keyword evidence="5" id="KW-1185">Reference proteome</keyword>
<evidence type="ECO:0000313" key="4">
    <source>
        <dbReference type="EMBL" id="CAH1795514.1"/>
    </source>
</evidence>
<dbReference type="InterPro" id="IPR018247">
    <property type="entry name" value="EF_Hand_1_Ca_BS"/>
</dbReference>
<proteinExistence type="predicted"/>
<dbReference type="Proteomes" id="UP000749559">
    <property type="component" value="Unassembled WGS sequence"/>
</dbReference>
<dbReference type="OrthoDB" id="444540at2759"/>
<reference evidence="4" key="1">
    <citation type="submission" date="2022-03" db="EMBL/GenBank/DDBJ databases">
        <authorList>
            <person name="Martin C."/>
        </authorList>
    </citation>
    <scope>NUCLEOTIDE SEQUENCE</scope>
</reference>
<dbReference type="Pfam" id="PF13499">
    <property type="entry name" value="EF-hand_7"/>
    <property type="match status" value="1"/>
</dbReference>
<dbReference type="InterPro" id="IPR011992">
    <property type="entry name" value="EF-hand-dom_pair"/>
</dbReference>
<evidence type="ECO:0000256" key="2">
    <source>
        <dbReference type="ARBA" id="ARBA00022737"/>
    </source>
</evidence>
<dbReference type="GO" id="GO:0005509">
    <property type="term" value="F:calcium ion binding"/>
    <property type="evidence" value="ECO:0007669"/>
    <property type="project" value="InterPro"/>
</dbReference>
<dbReference type="PANTHER" id="PTHR34524">
    <property type="entry name" value="CALCYPHOSIN"/>
    <property type="match status" value="1"/>
</dbReference>
<dbReference type="SMART" id="SM00054">
    <property type="entry name" value="EFh"/>
    <property type="match status" value="3"/>
</dbReference>
<comment type="caution">
    <text evidence="4">The sequence shown here is derived from an EMBL/GenBank/DDBJ whole genome shotgun (WGS) entry which is preliminary data.</text>
</comment>
<dbReference type="PROSITE" id="PS00018">
    <property type="entry name" value="EF_HAND_1"/>
    <property type="match status" value="1"/>
</dbReference>
<name>A0A8J1XZ25_OWEFU</name>
<dbReference type="EMBL" id="CAIIXF020000009">
    <property type="protein sequence ID" value="CAH1795514.1"/>
    <property type="molecule type" value="Genomic_DNA"/>
</dbReference>
<evidence type="ECO:0000256" key="3">
    <source>
        <dbReference type="ARBA" id="ARBA00022837"/>
    </source>
</evidence>
<sequence length="250" mass="28216">MAELPPGLGFDPLVIDLYKMQSLLCLGVAFLCIVHRGSSTDQYQVMEDILKRIFRQMTDDTDDIQENQIDLNSVDEGLTLYLCFKANGIKKIARQFKLLDGDLSDSVSFEEFEKGLVGQQCDVAADEKHQLFQSLDSDDSGLLEFEEFLLALRPPMSETRKGVVLEAFNKADRNGDGLFDIDDLKIEHRNPHGGELTANEIIKFLNGLEEPNSKDGEVTPKEFVNYYSKISSSIDNDNDFTILISNVWDF</sequence>
<dbReference type="InterPro" id="IPR002048">
    <property type="entry name" value="EF_hand_dom"/>
</dbReference>
<evidence type="ECO:0000256" key="1">
    <source>
        <dbReference type="ARBA" id="ARBA00022723"/>
    </source>
</evidence>
<dbReference type="InterPro" id="IPR051581">
    <property type="entry name" value="Ca-bind"/>
</dbReference>
<dbReference type="PANTHER" id="PTHR34524:SF6">
    <property type="entry name" value="CALCYPHOSINE LIKE"/>
    <property type="match status" value="1"/>
</dbReference>
<dbReference type="PROSITE" id="PS50222">
    <property type="entry name" value="EF_HAND_2"/>
    <property type="match status" value="2"/>
</dbReference>
<dbReference type="AlphaFoldDB" id="A0A8J1XZ25"/>
<protein>
    <submittedName>
        <fullName evidence="4">Uncharacterized protein</fullName>
    </submittedName>
</protein>
<accession>A0A8J1XZ25</accession>
<keyword evidence="3" id="KW-0106">Calcium</keyword>